<evidence type="ECO:0000256" key="11">
    <source>
        <dbReference type="ARBA" id="ARBA00022989"/>
    </source>
</evidence>
<dbReference type="RefSeq" id="WP_262429252.1">
    <property type="nucleotide sequence ID" value="NZ_JACRTG010000016.1"/>
</dbReference>
<dbReference type="InterPro" id="IPR003660">
    <property type="entry name" value="HAMP_dom"/>
</dbReference>
<protein>
    <recommendedName>
        <fullName evidence="3">histidine kinase</fullName>
        <ecNumber evidence="3">2.7.13.3</ecNumber>
    </recommendedName>
</protein>
<feature type="domain" description="Histidine kinase" evidence="16">
    <location>
        <begin position="218"/>
        <end position="432"/>
    </location>
</feature>
<dbReference type="GO" id="GO:0005524">
    <property type="term" value="F:ATP binding"/>
    <property type="evidence" value="ECO:0007669"/>
    <property type="project" value="UniProtKB-KW"/>
</dbReference>
<evidence type="ECO:0000259" key="17">
    <source>
        <dbReference type="PROSITE" id="PS50885"/>
    </source>
</evidence>
<name>A0A926IJA0_9FIRM</name>
<evidence type="ECO:0000256" key="5">
    <source>
        <dbReference type="ARBA" id="ARBA00022553"/>
    </source>
</evidence>
<dbReference type="EC" id="2.7.13.3" evidence="3"/>
<keyword evidence="11 15" id="KW-1133">Transmembrane helix</keyword>
<dbReference type="Gene3D" id="1.10.287.130">
    <property type="match status" value="1"/>
</dbReference>
<feature type="transmembrane region" description="Helical" evidence="15">
    <location>
        <begin position="6"/>
        <end position="28"/>
    </location>
</feature>
<feature type="transmembrane region" description="Helical" evidence="15">
    <location>
        <begin position="138"/>
        <end position="156"/>
    </location>
</feature>
<keyword evidence="4" id="KW-1003">Cell membrane</keyword>
<keyword evidence="6" id="KW-0808">Transferase</keyword>
<feature type="compositionally biased region" description="Basic and acidic residues" evidence="14">
    <location>
        <begin position="89"/>
        <end position="99"/>
    </location>
</feature>
<dbReference type="Proteomes" id="UP000601171">
    <property type="component" value="Unassembled WGS sequence"/>
</dbReference>
<dbReference type="Gene3D" id="6.10.340.10">
    <property type="match status" value="1"/>
</dbReference>
<evidence type="ECO:0000313" key="19">
    <source>
        <dbReference type="Proteomes" id="UP000601171"/>
    </source>
</evidence>
<reference evidence="18" key="1">
    <citation type="submission" date="2020-08" db="EMBL/GenBank/DDBJ databases">
        <title>Genome public.</title>
        <authorList>
            <person name="Liu C."/>
            <person name="Sun Q."/>
        </authorList>
    </citation>
    <scope>NUCLEOTIDE SEQUENCE</scope>
    <source>
        <strain evidence="18">BX21</strain>
    </source>
</reference>
<dbReference type="InterPro" id="IPR036890">
    <property type="entry name" value="HATPase_C_sf"/>
</dbReference>
<proteinExistence type="predicted"/>
<dbReference type="AlphaFoldDB" id="A0A926IJA0"/>
<dbReference type="Gene3D" id="3.30.565.10">
    <property type="entry name" value="Histidine kinase-like ATPase, C-terminal domain"/>
    <property type="match status" value="1"/>
</dbReference>
<sequence>MDKLKLQWKIFAFLLGFCVLLISILWIFQTTFLSDMYKFTRKIEINKAINLVEKEINSPNLKDILYELEFTKEIIVQPTQDFNPPARPAHPDKNNHRQPETITRTQEYTLEDGRNISLTFYAMVTPVDATVSTLRMQLVIITVIMVLLAIMLAVIISKHISKPIEKINQSAKLMAEGNYEIEFHGKGFLEIEELSDTLNTAAVGLSKVERLRRELMANVSHDLRTPLALIYSYAEMMHDFPQEATLEHSQIIMDETKRLTCLVNDMLDISNIEKGMEGLNRINYNLTESLEKTIKRISEFIKKDGYRFDFIYDKYVYIIADEVKITQVFYNLLINAVTHCGNDKIIIIKQIIKDNKVRIEIIDHGEGISEDNLPYIWDRYYKVDKNHKRPVMGTGLGLSIVKKIIAMHNGEYGVKSVVGKGSTFWFELDIIE</sequence>
<dbReference type="CDD" id="cd00082">
    <property type="entry name" value="HisKA"/>
    <property type="match status" value="1"/>
</dbReference>
<dbReference type="Pfam" id="PF02518">
    <property type="entry name" value="HATPase_c"/>
    <property type="match status" value="1"/>
</dbReference>
<evidence type="ECO:0000256" key="3">
    <source>
        <dbReference type="ARBA" id="ARBA00012438"/>
    </source>
</evidence>
<dbReference type="CDD" id="cd06225">
    <property type="entry name" value="HAMP"/>
    <property type="match status" value="1"/>
</dbReference>
<keyword evidence="12" id="KW-0902">Two-component regulatory system</keyword>
<feature type="region of interest" description="Disordered" evidence="14">
    <location>
        <begin position="82"/>
        <end position="103"/>
    </location>
</feature>
<dbReference type="PRINTS" id="PR00344">
    <property type="entry name" value="BCTRLSENSOR"/>
</dbReference>
<keyword evidence="19" id="KW-1185">Reference proteome</keyword>
<evidence type="ECO:0000256" key="12">
    <source>
        <dbReference type="ARBA" id="ARBA00023012"/>
    </source>
</evidence>
<accession>A0A926IJA0</accession>
<feature type="domain" description="HAMP" evidence="17">
    <location>
        <begin position="158"/>
        <end position="210"/>
    </location>
</feature>
<dbReference type="EMBL" id="JACRTG010000016">
    <property type="protein sequence ID" value="MBC8587804.1"/>
    <property type="molecule type" value="Genomic_DNA"/>
</dbReference>
<evidence type="ECO:0000256" key="13">
    <source>
        <dbReference type="ARBA" id="ARBA00023136"/>
    </source>
</evidence>
<dbReference type="PROSITE" id="PS50885">
    <property type="entry name" value="HAMP"/>
    <property type="match status" value="1"/>
</dbReference>
<evidence type="ECO:0000259" key="16">
    <source>
        <dbReference type="PROSITE" id="PS50109"/>
    </source>
</evidence>
<comment type="caution">
    <text evidence="18">The sequence shown here is derived from an EMBL/GenBank/DDBJ whole genome shotgun (WGS) entry which is preliminary data.</text>
</comment>
<keyword evidence="5" id="KW-0597">Phosphoprotein</keyword>
<evidence type="ECO:0000256" key="9">
    <source>
        <dbReference type="ARBA" id="ARBA00022777"/>
    </source>
</evidence>
<keyword evidence="8" id="KW-0547">Nucleotide-binding</keyword>
<dbReference type="InterPro" id="IPR003661">
    <property type="entry name" value="HisK_dim/P_dom"/>
</dbReference>
<dbReference type="PANTHER" id="PTHR45528">
    <property type="entry name" value="SENSOR HISTIDINE KINASE CPXA"/>
    <property type="match status" value="1"/>
</dbReference>
<dbReference type="PANTHER" id="PTHR45528:SF1">
    <property type="entry name" value="SENSOR HISTIDINE KINASE CPXA"/>
    <property type="match status" value="1"/>
</dbReference>
<evidence type="ECO:0000256" key="10">
    <source>
        <dbReference type="ARBA" id="ARBA00022840"/>
    </source>
</evidence>
<evidence type="ECO:0000256" key="6">
    <source>
        <dbReference type="ARBA" id="ARBA00022679"/>
    </source>
</evidence>
<keyword evidence="13 15" id="KW-0472">Membrane</keyword>
<dbReference type="GO" id="GO:0005886">
    <property type="term" value="C:plasma membrane"/>
    <property type="evidence" value="ECO:0007669"/>
    <property type="project" value="UniProtKB-SubCell"/>
</dbReference>
<evidence type="ECO:0000256" key="7">
    <source>
        <dbReference type="ARBA" id="ARBA00022692"/>
    </source>
</evidence>
<dbReference type="InterPro" id="IPR036097">
    <property type="entry name" value="HisK_dim/P_sf"/>
</dbReference>
<dbReference type="FunFam" id="1.10.287.130:FF:000001">
    <property type="entry name" value="Two-component sensor histidine kinase"/>
    <property type="match status" value="1"/>
</dbReference>
<dbReference type="InterPro" id="IPR003594">
    <property type="entry name" value="HATPase_dom"/>
</dbReference>
<dbReference type="InterPro" id="IPR050398">
    <property type="entry name" value="HssS/ArlS-like"/>
</dbReference>
<gene>
    <name evidence="18" type="ORF">H8707_06095</name>
</gene>
<comment type="subcellular location">
    <subcellularLocation>
        <location evidence="2">Cell membrane</location>
        <topology evidence="2">Multi-pass membrane protein</topology>
    </subcellularLocation>
</comment>
<dbReference type="SMART" id="SM00387">
    <property type="entry name" value="HATPase_c"/>
    <property type="match status" value="1"/>
</dbReference>
<evidence type="ECO:0000256" key="14">
    <source>
        <dbReference type="SAM" id="MobiDB-lite"/>
    </source>
</evidence>
<dbReference type="SUPFAM" id="SSF47384">
    <property type="entry name" value="Homodimeric domain of signal transducing histidine kinase"/>
    <property type="match status" value="1"/>
</dbReference>
<keyword evidence="7 15" id="KW-0812">Transmembrane</keyword>
<dbReference type="SMART" id="SM00388">
    <property type="entry name" value="HisKA"/>
    <property type="match status" value="1"/>
</dbReference>
<dbReference type="FunFam" id="3.30.565.10:FF:000006">
    <property type="entry name" value="Sensor histidine kinase WalK"/>
    <property type="match status" value="1"/>
</dbReference>
<keyword evidence="10" id="KW-0067">ATP-binding</keyword>
<comment type="catalytic activity">
    <reaction evidence="1">
        <text>ATP + protein L-histidine = ADP + protein N-phospho-L-histidine.</text>
        <dbReference type="EC" id="2.7.13.3"/>
    </reaction>
</comment>
<evidence type="ECO:0000313" key="18">
    <source>
        <dbReference type="EMBL" id="MBC8587804.1"/>
    </source>
</evidence>
<dbReference type="PROSITE" id="PS50109">
    <property type="entry name" value="HIS_KIN"/>
    <property type="match status" value="1"/>
</dbReference>
<evidence type="ECO:0000256" key="4">
    <source>
        <dbReference type="ARBA" id="ARBA00022475"/>
    </source>
</evidence>
<keyword evidence="9 18" id="KW-0418">Kinase</keyword>
<dbReference type="SUPFAM" id="SSF55874">
    <property type="entry name" value="ATPase domain of HSP90 chaperone/DNA topoisomerase II/histidine kinase"/>
    <property type="match status" value="1"/>
</dbReference>
<dbReference type="GO" id="GO:0000155">
    <property type="term" value="F:phosphorelay sensor kinase activity"/>
    <property type="evidence" value="ECO:0007669"/>
    <property type="project" value="InterPro"/>
</dbReference>
<evidence type="ECO:0000256" key="1">
    <source>
        <dbReference type="ARBA" id="ARBA00000085"/>
    </source>
</evidence>
<dbReference type="InterPro" id="IPR004358">
    <property type="entry name" value="Sig_transdc_His_kin-like_C"/>
</dbReference>
<evidence type="ECO:0000256" key="8">
    <source>
        <dbReference type="ARBA" id="ARBA00022741"/>
    </source>
</evidence>
<evidence type="ECO:0000256" key="2">
    <source>
        <dbReference type="ARBA" id="ARBA00004651"/>
    </source>
</evidence>
<dbReference type="InterPro" id="IPR005467">
    <property type="entry name" value="His_kinase_dom"/>
</dbReference>
<organism evidence="18 19">
    <name type="scientific">Paratissierella segnis</name>
    <dbReference type="NCBI Taxonomy" id="2763679"/>
    <lineage>
        <taxon>Bacteria</taxon>
        <taxon>Bacillati</taxon>
        <taxon>Bacillota</taxon>
        <taxon>Tissierellia</taxon>
        <taxon>Tissierellales</taxon>
        <taxon>Tissierellaceae</taxon>
        <taxon>Paratissierella</taxon>
    </lineage>
</organism>
<evidence type="ECO:0000256" key="15">
    <source>
        <dbReference type="SAM" id="Phobius"/>
    </source>
</evidence>
<dbReference type="Pfam" id="PF00512">
    <property type="entry name" value="HisKA"/>
    <property type="match status" value="1"/>
</dbReference>